<dbReference type="GO" id="GO:0098552">
    <property type="term" value="C:side of membrane"/>
    <property type="evidence" value="ECO:0007669"/>
    <property type="project" value="UniProtKB-KW"/>
</dbReference>
<accession>A0ABD1RRL5</accession>
<dbReference type="SMART" id="SM00499">
    <property type="entry name" value="AAI"/>
    <property type="match status" value="1"/>
</dbReference>
<sequence length="191" mass="18989">MALFFCTPSKNSLFCILSLWAAFATSVHSAAHAAPAPAVDCSSLVLNMADCLSFVTSGSTTKKPEGTCCSGLKTVLKTNAQCLCDAFKNSAQFGVTLNVTKALALPSECHVSAPSVSNCGLSIGTGTGAAPALSPLAVAPSSVAGAPTTGIVANEIAPAPAPGSSSSCGLTAISLRTLFLTMVFAASPAIF</sequence>
<keyword evidence="5" id="KW-0472">Membrane</keyword>
<evidence type="ECO:0000256" key="8">
    <source>
        <dbReference type="ARBA" id="ARBA00023157"/>
    </source>
</evidence>
<dbReference type="Gene3D" id="1.10.110.10">
    <property type="entry name" value="Plant lipid-transfer and hydrophobic proteins"/>
    <property type="match status" value="1"/>
</dbReference>
<comment type="subcellular location">
    <subcellularLocation>
        <location evidence="1">Cell membrane</location>
        <topology evidence="1">Lipid-anchor</topology>
        <topology evidence="1">GPI-anchor</topology>
    </subcellularLocation>
</comment>
<dbReference type="GO" id="GO:0005886">
    <property type="term" value="C:plasma membrane"/>
    <property type="evidence" value="ECO:0007669"/>
    <property type="project" value="UniProtKB-SubCell"/>
</dbReference>
<dbReference type="PANTHER" id="PTHR33044">
    <property type="entry name" value="BIFUNCTIONAL INHIBITOR/LIPID-TRANSFER PROTEIN/SEED STORAGE 2S ALBUMIN SUPERFAMILY PROTEIN-RELATED"/>
    <property type="match status" value="1"/>
</dbReference>
<keyword evidence="6 11" id="KW-0732">Signal</keyword>
<dbReference type="InterPro" id="IPR036312">
    <property type="entry name" value="Bifun_inhib/LTP/seed_sf"/>
</dbReference>
<comment type="similarity">
    <text evidence="2">Belongs to the plant LTP family.</text>
</comment>
<evidence type="ECO:0000256" key="6">
    <source>
        <dbReference type="ARBA" id="ARBA00022729"/>
    </source>
</evidence>
<evidence type="ECO:0000256" key="1">
    <source>
        <dbReference type="ARBA" id="ARBA00004609"/>
    </source>
</evidence>
<dbReference type="SUPFAM" id="SSF47699">
    <property type="entry name" value="Bifunctional inhibitor/lipid-transfer protein/seed storage 2S albumin"/>
    <property type="match status" value="1"/>
</dbReference>
<keyword evidence="4" id="KW-1003">Cell membrane</keyword>
<keyword evidence="7" id="KW-0446">Lipid-binding</keyword>
<dbReference type="InterPro" id="IPR000528">
    <property type="entry name" value="Plant_nsLTP"/>
</dbReference>
<dbReference type="FunFam" id="1.10.110.10:FF:000001">
    <property type="entry name" value="Bifunctional inhibitor/lipid-transfer protein/seed storage 2S albumin superfamily protein"/>
    <property type="match status" value="1"/>
</dbReference>
<evidence type="ECO:0000256" key="2">
    <source>
        <dbReference type="ARBA" id="ARBA00009748"/>
    </source>
</evidence>
<keyword evidence="8" id="KW-1015">Disulfide bond</keyword>
<evidence type="ECO:0000313" key="14">
    <source>
        <dbReference type="Proteomes" id="UP001604336"/>
    </source>
</evidence>
<evidence type="ECO:0000256" key="3">
    <source>
        <dbReference type="ARBA" id="ARBA00022448"/>
    </source>
</evidence>
<name>A0ABD1RRL5_9LAMI</name>
<feature type="domain" description="Bifunctional inhibitor/plant lipid transfer protein/seed storage helical" evidence="12">
    <location>
        <begin position="41"/>
        <end position="119"/>
    </location>
</feature>
<keyword evidence="5" id="KW-0336">GPI-anchor</keyword>
<dbReference type="PRINTS" id="PR00382">
    <property type="entry name" value="LIPIDTRNSFER"/>
</dbReference>
<evidence type="ECO:0000256" key="4">
    <source>
        <dbReference type="ARBA" id="ARBA00022475"/>
    </source>
</evidence>
<organism evidence="13 14">
    <name type="scientific">Abeliophyllum distichum</name>
    <dbReference type="NCBI Taxonomy" id="126358"/>
    <lineage>
        <taxon>Eukaryota</taxon>
        <taxon>Viridiplantae</taxon>
        <taxon>Streptophyta</taxon>
        <taxon>Embryophyta</taxon>
        <taxon>Tracheophyta</taxon>
        <taxon>Spermatophyta</taxon>
        <taxon>Magnoliopsida</taxon>
        <taxon>eudicotyledons</taxon>
        <taxon>Gunneridae</taxon>
        <taxon>Pentapetalae</taxon>
        <taxon>asterids</taxon>
        <taxon>lamiids</taxon>
        <taxon>Lamiales</taxon>
        <taxon>Oleaceae</taxon>
        <taxon>Forsythieae</taxon>
        <taxon>Abeliophyllum</taxon>
    </lineage>
</organism>
<gene>
    <name evidence="13" type="ORF">Adt_26621</name>
</gene>
<dbReference type="Proteomes" id="UP001604336">
    <property type="component" value="Unassembled WGS sequence"/>
</dbReference>
<proteinExistence type="inferred from homology"/>
<dbReference type="CDD" id="cd00010">
    <property type="entry name" value="AAI_LTSS"/>
    <property type="match status" value="1"/>
</dbReference>
<evidence type="ECO:0000256" key="10">
    <source>
        <dbReference type="ARBA" id="ARBA00023288"/>
    </source>
</evidence>
<dbReference type="InterPro" id="IPR043325">
    <property type="entry name" value="LTSS"/>
</dbReference>
<evidence type="ECO:0000256" key="7">
    <source>
        <dbReference type="ARBA" id="ARBA00023121"/>
    </source>
</evidence>
<evidence type="ECO:0000256" key="5">
    <source>
        <dbReference type="ARBA" id="ARBA00022622"/>
    </source>
</evidence>
<keyword evidence="3" id="KW-0813">Transport</keyword>
<feature type="chain" id="PRO_5044788114" evidence="11">
    <location>
        <begin position="30"/>
        <end position="191"/>
    </location>
</feature>
<keyword evidence="9" id="KW-0325">Glycoprotein</keyword>
<protein>
    <submittedName>
        <fullName evidence="13">Non-specific lipid-transfer protein-like protein</fullName>
    </submittedName>
</protein>
<evidence type="ECO:0000259" key="12">
    <source>
        <dbReference type="SMART" id="SM00499"/>
    </source>
</evidence>
<dbReference type="GO" id="GO:0008289">
    <property type="term" value="F:lipid binding"/>
    <property type="evidence" value="ECO:0007669"/>
    <property type="project" value="UniProtKB-KW"/>
</dbReference>
<dbReference type="InterPro" id="IPR016140">
    <property type="entry name" value="Bifunc_inhib/LTP/seed_store"/>
</dbReference>
<evidence type="ECO:0000313" key="13">
    <source>
        <dbReference type="EMBL" id="KAL2490993.1"/>
    </source>
</evidence>
<keyword evidence="14" id="KW-1185">Reference proteome</keyword>
<comment type="caution">
    <text evidence="13">The sequence shown here is derived from an EMBL/GenBank/DDBJ whole genome shotgun (WGS) entry which is preliminary data.</text>
</comment>
<evidence type="ECO:0000256" key="9">
    <source>
        <dbReference type="ARBA" id="ARBA00023180"/>
    </source>
</evidence>
<evidence type="ECO:0000256" key="11">
    <source>
        <dbReference type="SAM" id="SignalP"/>
    </source>
</evidence>
<dbReference type="EMBL" id="JBFOLK010000008">
    <property type="protein sequence ID" value="KAL2490993.1"/>
    <property type="molecule type" value="Genomic_DNA"/>
</dbReference>
<dbReference type="Pfam" id="PF14368">
    <property type="entry name" value="LTP_2"/>
    <property type="match status" value="1"/>
</dbReference>
<dbReference type="AlphaFoldDB" id="A0ABD1RRL5"/>
<keyword evidence="10" id="KW-0449">Lipoprotein</keyword>
<feature type="signal peptide" evidence="11">
    <location>
        <begin position="1"/>
        <end position="29"/>
    </location>
</feature>
<reference evidence="14" key="1">
    <citation type="submission" date="2024-07" db="EMBL/GenBank/DDBJ databases">
        <title>Two chromosome-level genome assemblies of Korean endemic species Abeliophyllum distichum and Forsythia ovata (Oleaceae).</title>
        <authorList>
            <person name="Jang H."/>
        </authorList>
    </citation>
    <scope>NUCLEOTIDE SEQUENCE [LARGE SCALE GENOMIC DNA]</scope>
</reference>